<dbReference type="RefSeq" id="WP_011394592.1">
    <property type="nucleotide sequence ID" value="NC_007645.1"/>
</dbReference>
<evidence type="ECO:0000256" key="2">
    <source>
        <dbReference type="ARBA" id="ARBA00022525"/>
    </source>
</evidence>
<feature type="domain" description="Cadherin" evidence="5">
    <location>
        <begin position="1533"/>
        <end position="1630"/>
    </location>
</feature>
<keyword evidence="3" id="KW-0106">Calcium</keyword>
<dbReference type="Proteomes" id="UP000000238">
    <property type="component" value="Chromosome"/>
</dbReference>
<dbReference type="InterPro" id="IPR013320">
    <property type="entry name" value="ConA-like_dom_sf"/>
</dbReference>
<dbReference type="Pfam" id="PF13385">
    <property type="entry name" value="Laminin_G_3"/>
    <property type="match status" value="2"/>
</dbReference>
<sequence length="2408" mass="256146">MSNVFVDGSGTALRKEMDNVNESLPNEIAFNKNAYGTGASVEGHHLIPTEVAKEFEGFFQEIADHSEGHLVYNQDNPSNGVYLPKEKGAGKKGPNFAAVHSGSHPAYSEFVRQRLVFLQKEYSDKVAILANQYGDASDPDYLDNRKAMAAEAFNKIALFQQELRNSLISNTPNGVTFFLNKNDELYKSRYSTHPDYNPNSSQTDPMAKIIYNNAGPQFDEKLKKSKLTAEYFMWDGKSETYKIGYIFGGFTPDKFNKAVTGISGLTGKATLAIALLSVSAIAKADFIDNDDLTLEDIAEIIGNSNLEMSADVFKSLIADIATEGVIAIAAKLLGGPFAWIGTAYEIYENYGALTASLQIAEVAFPGNETLAQLNDTLKAMEETLSGIWESEPGKSNEVIEVVFGESIEGGETNDELVGGAGGDWLFGLAGDDTLKGEGGNDELYGGDGHDTLEGGAGNDRLEGGIGDDTYVYTKGDGADYLLDYNGANRILLKANASDPGKVVTEITRVAADSNIFEDADGNRFVLTDSNKLIITMKDDDSGGSLTISFFNSIDPNLNFGITLKDPIEETEPDPVDAYNVGTGEILRPGTTSTIIKTRWEARDGLAYQDEINKSGLIFKAEDATKLWDYANGKDHNGASLPEWKKGQADSGYVFFFEGTDHKDQFYGGHQSGDSFYGRAGDDFMDGAAGSDLLVGGSGSDRILGGSGNDWIWGNDSQRLFDDTGAPTPNYAKESASSEDYLDGGDGDDWISGDEGNDTLLGGKGNDLLSGGAGADMISGGEGDDHIHGDSRNEYRSNASSGSAQISNDDLLTEVEEGVSYDDVLSGGEGADRIWGEAGSDVIDGGEGDDILWGDRSQVTDLPDLDPLLHGNDTISGGAGSDQIYGHGGDDVIDGGADKDYIWGDHDKLAGEFHGNDHIDAGDGEGQIIIGGGGSDVILSGSGRDMIWADSTYDATSITSNGNTFVAPTTPQGLDEAFHGDDEVHAGGGDDQILAGAGNDRIYGDAGEDVIYGIAGNNYLDGGDDKDFIYGGVDIDHIVGGAGADTLYGNKGDDWLQGGLGGDFLYGDEGNDTLDGGGEGDVLAGGEGDDTYIVKRGYGVTHIKDEEGISTIKFADTYASSTINVIQGEDKVTIRYGAEGDAVVMSTQTFKNAKLVLADTRGPATPGYDAAGSEGPVSGSLNNDVIDFSDKESDTSIYAGEGNDILYGGTGDDKLFGEGGDDTLDGGLGNDRLNGGLGADTYNVEIVGGFNDIIDETGSDKNHLNITGVDSLDDLVVTNDREWGLVITTRQINARSLWLGNLPEHYHLEGITTYDIALPALGLNLDSDAILDKLMEGNSFSQIIRGNESANVITAEGGDDNVHSYGGNDYLYGGSGQDYLNGGDDNDVIYGGRDNDELQGGNGDDVYVYQSGDGVDTIVLNKSGLGDKDILVIQGLSKHELWFSQSSADLTISKAGDPSSQIRIPNWFNADYQALSAIRLEDSWLSSDDVAHLADAMTRKEGETMEAFRARVGQEIDLTWKPHTRTDNHGPTIGRPVETIVVNEDSRWTYSLPTGTFVDADGDILTYQVKMESGEELPSWFGFHESGTLYGLATNDEVGEHALIVTATDGIASTSMRVTLSVQNVNDAPVVRQPIKDLQTQANSDFTYTLPDNTFRDDDAGDTLEYSATLPDGAPLPDWLYFDPDTRTFSGVSDTAGVLEVKVTVKDSAGIEASDNFKLTTYPEPTEPTGDPSHEFSFTDNNLYATIGQADIVGDWTLEARVKRSADSDGTSILLNSSKHSIRLGQSGDGKVGIGVYGRSYQAFDYTLPVDKWVNLTLVKRSGRTHLYVNGELANTLYSSISLPLSTLSKNSALADLDDSLCDLRVWNYAKDADAVAAAWYTPLTGEETGLHLWYDFSEGEGALLNDRSGNGRNAVLASTDTTGVWGEVVSGTDSSGSGENHAPEVIGLQEGVSISEDAPWSFTVPSGLFTDSDGDALNYVAKLANGNALPSWLNFNGVKFTGTPRNADVGAYEIALTASDGQASASTVFNLTVENVNDAPGVSMELLNVLAKTGETLNFTAPAETFSDPDVGDALTYAATLADGSPLPDWLSFDAETLTFSGIVGNEGVYNVMLTATDRAGARASESFTLNVSPGEAPSPGSSSHEFSLPDNNRYATIGEADLAGDWTLEARVKRSADVDGASILLNSSRHSIRMSQSNSGKLGLGEYGRSYQELNYSAPLDKWVSLTLVREGKTTHLYENGELKATLNSSIDLPLGTLSKNSEIADLEGSLSDLRVWSFAKNADSVAETWNATLTGNESGLHLWYDFREGEGTTVHDQSGHGRDAVLASGNTTGVWGDVIPGTGGATMAALTMSDWPEPVLADDSDMAHKVEALVSAMAAFDAPSGGEILLPHDPHNQPSMTIAAAW</sequence>
<dbReference type="InterPro" id="IPR018511">
    <property type="entry name" value="Hemolysin-typ_Ca-bd_CS"/>
</dbReference>
<feature type="compositionally biased region" description="Low complexity" evidence="4">
    <location>
        <begin position="2133"/>
        <end position="2144"/>
    </location>
</feature>
<dbReference type="InterPro" id="IPR002126">
    <property type="entry name" value="Cadherin-like_dom"/>
</dbReference>
<protein>
    <submittedName>
        <fullName evidence="6">RTX toxins and related Ca2+-binding protein</fullName>
    </submittedName>
</protein>
<evidence type="ECO:0000313" key="7">
    <source>
        <dbReference type="Proteomes" id="UP000000238"/>
    </source>
</evidence>
<keyword evidence="2" id="KW-0964">Secreted</keyword>
<feature type="region of interest" description="Disordered" evidence="4">
    <location>
        <begin position="719"/>
        <end position="806"/>
    </location>
</feature>
<proteinExistence type="predicted"/>
<evidence type="ECO:0000313" key="6">
    <source>
        <dbReference type="EMBL" id="ABC27515.1"/>
    </source>
</evidence>
<feature type="compositionally biased region" description="Basic and acidic residues" evidence="4">
    <location>
        <begin position="782"/>
        <end position="794"/>
    </location>
</feature>
<dbReference type="KEGG" id="hch:HCH_00612"/>
<dbReference type="InterPro" id="IPR013783">
    <property type="entry name" value="Ig-like_fold"/>
</dbReference>
<dbReference type="GO" id="GO:0005509">
    <property type="term" value="F:calcium ion binding"/>
    <property type="evidence" value="ECO:0007669"/>
    <property type="project" value="InterPro"/>
</dbReference>
<dbReference type="STRING" id="349521.HCH_00612"/>
<dbReference type="Gene3D" id="2.60.120.200">
    <property type="match status" value="1"/>
</dbReference>
<gene>
    <name evidence="6" type="ordered locus">HCH_00612</name>
</gene>
<dbReference type="Gene3D" id="2.150.10.10">
    <property type="entry name" value="Serralysin-like metalloprotease, C-terminal"/>
    <property type="match status" value="7"/>
</dbReference>
<dbReference type="Pfam" id="PF14412">
    <property type="entry name" value="AHH"/>
    <property type="match status" value="1"/>
</dbReference>
<accession>Q2SPA9</accession>
<dbReference type="eggNOG" id="COG2931">
    <property type="taxonomic scope" value="Bacteria"/>
</dbReference>
<dbReference type="SMART" id="SM00736">
    <property type="entry name" value="CADG"/>
    <property type="match status" value="4"/>
</dbReference>
<name>Q2SPA9_HAHCH</name>
<feature type="compositionally biased region" description="Acidic residues" evidence="4">
    <location>
        <begin position="739"/>
        <end position="756"/>
    </location>
</feature>
<dbReference type="Gene3D" id="2.60.40.10">
    <property type="entry name" value="Immunoglobulins"/>
    <property type="match status" value="4"/>
</dbReference>
<dbReference type="PROSITE" id="PS00330">
    <property type="entry name" value="HEMOLYSIN_CALCIUM"/>
    <property type="match status" value="12"/>
</dbReference>
<comment type="subcellular location">
    <subcellularLocation>
        <location evidence="1">Secreted</location>
    </subcellularLocation>
</comment>
<dbReference type="SUPFAM" id="SSF51120">
    <property type="entry name" value="beta-Roll"/>
    <property type="match status" value="7"/>
</dbReference>
<dbReference type="Pfam" id="PF05345">
    <property type="entry name" value="He_PIG"/>
    <property type="match status" value="4"/>
</dbReference>
<keyword evidence="7" id="KW-1185">Reference proteome</keyword>
<evidence type="ECO:0000256" key="3">
    <source>
        <dbReference type="ARBA" id="ARBA00022837"/>
    </source>
</evidence>
<dbReference type="InterPro" id="IPR050557">
    <property type="entry name" value="RTX_toxin/Mannuronan_C5-epim"/>
</dbReference>
<evidence type="ECO:0000259" key="5">
    <source>
        <dbReference type="PROSITE" id="PS50268"/>
    </source>
</evidence>
<reference evidence="6 7" key="1">
    <citation type="journal article" date="2005" name="Nucleic Acids Res.">
        <title>Genomic blueprint of Hahella chejuensis, a marine microbe producing an algicidal agent.</title>
        <authorList>
            <person name="Jeong H."/>
            <person name="Yim J.H."/>
            <person name="Lee C."/>
            <person name="Choi S.-H."/>
            <person name="Park Y.K."/>
            <person name="Yoon S.H."/>
            <person name="Hur C.-G."/>
            <person name="Kang H.-Y."/>
            <person name="Kim D."/>
            <person name="Lee H.H."/>
            <person name="Park K.H."/>
            <person name="Park S.-H."/>
            <person name="Park H.-S."/>
            <person name="Lee H.K."/>
            <person name="Oh T.K."/>
            <person name="Kim J.F."/>
        </authorList>
    </citation>
    <scope>NUCLEOTIDE SEQUENCE [LARGE SCALE GENOMIC DNA]</scope>
    <source>
        <strain evidence="6 7">KCTC 2396</strain>
    </source>
</reference>
<feature type="compositionally biased region" description="Polar residues" evidence="4">
    <location>
        <begin position="795"/>
        <end position="806"/>
    </location>
</feature>
<dbReference type="InterPro" id="IPR015919">
    <property type="entry name" value="Cadherin-like_sf"/>
</dbReference>
<dbReference type="PROSITE" id="PS50268">
    <property type="entry name" value="CADHERIN_2"/>
    <property type="match status" value="1"/>
</dbReference>
<dbReference type="GO" id="GO:0005576">
    <property type="term" value="C:extracellular region"/>
    <property type="evidence" value="ECO:0007669"/>
    <property type="project" value="UniProtKB-SubCell"/>
</dbReference>
<dbReference type="EMBL" id="CP000155">
    <property type="protein sequence ID" value="ABC27515.1"/>
    <property type="molecule type" value="Genomic_DNA"/>
</dbReference>
<dbReference type="InterPro" id="IPR011049">
    <property type="entry name" value="Serralysin-like_metalloprot_C"/>
</dbReference>
<evidence type="ECO:0000256" key="4">
    <source>
        <dbReference type="SAM" id="MobiDB-lite"/>
    </source>
</evidence>
<dbReference type="GO" id="GO:0007156">
    <property type="term" value="P:homophilic cell adhesion via plasma membrane adhesion molecules"/>
    <property type="evidence" value="ECO:0007669"/>
    <property type="project" value="InterPro"/>
</dbReference>
<dbReference type="InterPro" id="IPR032871">
    <property type="entry name" value="AHH_dom_containing"/>
</dbReference>
<dbReference type="Pfam" id="PF00353">
    <property type="entry name" value="HemolysinCabind"/>
    <property type="match status" value="12"/>
</dbReference>
<organism evidence="6 7">
    <name type="scientific">Hahella chejuensis (strain KCTC 2396)</name>
    <dbReference type="NCBI Taxonomy" id="349521"/>
    <lineage>
        <taxon>Bacteria</taxon>
        <taxon>Pseudomonadati</taxon>
        <taxon>Pseudomonadota</taxon>
        <taxon>Gammaproteobacteria</taxon>
        <taxon>Oceanospirillales</taxon>
        <taxon>Hahellaceae</taxon>
        <taxon>Hahella</taxon>
    </lineage>
</organism>
<dbReference type="GO" id="GO:0016020">
    <property type="term" value="C:membrane"/>
    <property type="evidence" value="ECO:0007669"/>
    <property type="project" value="InterPro"/>
</dbReference>
<dbReference type="eggNOG" id="COG4894">
    <property type="taxonomic scope" value="Bacteria"/>
</dbReference>
<dbReference type="InterPro" id="IPR001343">
    <property type="entry name" value="Hemolysn_Ca-bd"/>
</dbReference>
<dbReference type="HOGENOM" id="CLU_232458_0_0_6"/>
<dbReference type="PANTHER" id="PTHR38340">
    <property type="entry name" value="S-LAYER PROTEIN"/>
    <property type="match status" value="1"/>
</dbReference>
<dbReference type="SUPFAM" id="SSF49313">
    <property type="entry name" value="Cadherin-like"/>
    <property type="match status" value="4"/>
</dbReference>
<dbReference type="SUPFAM" id="SSF49899">
    <property type="entry name" value="Concanavalin A-like lectins/glucanases"/>
    <property type="match status" value="2"/>
</dbReference>
<dbReference type="PRINTS" id="PR00313">
    <property type="entry name" value="CABNDNGRPT"/>
</dbReference>
<dbReference type="PANTHER" id="PTHR38340:SF1">
    <property type="entry name" value="S-LAYER PROTEIN"/>
    <property type="match status" value="1"/>
</dbReference>
<feature type="region of interest" description="Disordered" evidence="4">
    <location>
        <begin position="2127"/>
        <end position="2151"/>
    </location>
</feature>
<dbReference type="OrthoDB" id="6056921at2"/>
<evidence type="ECO:0000256" key="1">
    <source>
        <dbReference type="ARBA" id="ARBA00004613"/>
    </source>
</evidence>
<dbReference type="InterPro" id="IPR006644">
    <property type="entry name" value="Cadg"/>
</dbReference>